<dbReference type="PANTHER" id="PTHR10261">
    <property type="entry name" value="COATOMER SUBUNIT GAMMA"/>
    <property type="match status" value="1"/>
</dbReference>
<comment type="subcellular location">
    <subcellularLocation>
        <location evidence="13">Cytoplasm</location>
    </subcellularLocation>
    <subcellularLocation>
        <location evidence="1 13">Golgi apparatus membrane</location>
        <topology evidence="1 13">Peripheral membrane protein</topology>
        <orientation evidence="1 13">Cytoplasmic side</orientation>
    </subcellularLocation>
    <subcellularLocation>
        <location evidence="13">Cytoplasmic vesicle</location>
        <location evidence="13">COPI-coated vesicle membrane</location>
        <topology evidence="13">Peripheral membrane protein</topology>
        <orientation evidence="13">Cytoplasmic side</orientation>
    </subcellularLocation>
</comment>
<evidence type="ECO:0000256" key="14">
    <source>
        <dbReference type="SAM" id="MobiDB-lite"/>
    </source>
</evidence>
<dbReference type="GO" id="GO:0006888">
    <property type="term" value="P:endoplasmic reticulum to Golgi vesicle-mediated transport"/>
    <property type="evidence" value="ECO:0007669"/>
    <property type="project" value="TreeGrafter"/>
</dbReference>
<evidence type="ECO:0000313" key="18">
    <source>
        <dbReference type="EMBL" id="PAA75646.1"/>
    </source>
</evidence>
<dbReference type="FunFam" id="1.25.10.10:FF:000071">
    <property type="entry name" value="Coatomer subunit gamma"/>
    <property type="match status" value="1"/>
</dbReference>
<dbReference type="Gene3D" id="3.30.310.10">
    <property type="entry name" value="TATA-Binding Protein"/>
    <property type="match status" value="1"/>
</dbReference>
<evidence type="ECO:0000259" key="16">
    <source>
        <dbReference type="Pfam" id="PF08752"/>
    </source>
</evidence>
<dbReference type="GO" id="GO:0006886">
    <property type="term" value="P:intracellular protein transport"/>
    <property type="evidence" value="ECO:0007669"/>
    <property type="project" value="InterPro"/>
</dbReference>
<feature type="domain" description="Coatomer subunit gamma C-terminal" evidence="17">
    <location>
        <begin position="759"/>
        <end position="870"/>
    </location>
</feature>
<evidence type="ECO:0000259" key="15">
    <source>
        <dbReference type="Pfam" id="PF01602"/>
    </source>
</evidence>
<evidence type="ECO:0000256" key="6">
    <source>
        <dbReference type="ARBA" id="ARBA00022737"/>
    </source>
</evidence>
<dbReference type="GO" id="GO:0009306">
    <property type="term" value="P:protein secretion"/>
    <property type="evidence" value="ECO:0007669"/>
    <property type="project" value="TreeGrafter"/>
</dbReference>
<evidence type="ECO:0000313" key="19">
    <source>
        <dbReference type="Proteomes" id="UP000215902"/>
    </source>
</evidence>
<comment type="caution">
    <text evidence="18">The sequence shown here is derived from an EMBL/GenBank/DDBJ whole genome shotgun (WGS) entry which is preliminary data.</text>
</comment>
<organism evidence="18 19">
    <name type="scientific">Macrostomum lignano</name>
    <dbReference type="NCBI Taxonomy" id="282301"/>
    <lineage>
        <taxon>Eukaryota</taxon>
        <taxon>Metazoa</taxon>
        <taxon>Spiralia</taxon>
        <taxon>Lophotrochozoa</taxon>
        <taxon>Platyhelminthes</taxon>
        <taxon>Rhabditophora</taxon>
        <taxon>Macrostomorpha</taxon>
        <taxon>Macrostomida</taxon>
        <taxon>Macrostomidae</taxon>
        <taxon>Macrostomum</taxon>
    </lineage>
</organism>
<dbReference type="AlphaFoldDB" id="A0A267FPE6"/>
<dbReference type="InterPro" id="IPR002553">
    <property type="entry name" value="Clathrin/coatomer_adapt-like_N"/>
</dbReference>
<dbReference type="SUPFAM" id="SSF49348">
    <property type="entry name" value="Clathrin adaptor appendage domain"/>
    <property type="match status" value="1"/>
</dbReference>
<feature type="domain" description="Coatomer gamma subunit appendage Ig-like subdomain" evidence="16">
    <location>
        <begin position="613"/>
        <end position="755"/>
    </location>
</feature>
<accession>A0A267FPE6</accession>
<keyword evidence="9 13" id="KW-0333">Golgi apparatus</keyword>
<dbReference type="GO" id="GO:0030126">
    <property type="term" value="C:COPI vesicle coat"/>
    <property type="evidence" value="ECO:0007669"/>
    <property type="project" value="InterPro"/>
</dbReference>
<dbReference type="PIRSF" id="PIRSF037093">
    <property type="entry name" value="Coatomer_gamma_subunit"/>
    <property type="match status" value="1"/>
</dbReference>
<keyword evidence="4 13" id="KW-0813">Transport</keyword>
<keyword evidence="5 13" id="KW-0963">Cytoplasm</keyword>
<keyword evidence="8 13" id="KW-0653">Protein transport</keyword>
<dbReference type="GO" id="GO:0005198">
    <property type="term" value="F:structural molecule activity"/>
    <property type="evidence" value="ECO:0007669"/>
    <property type="project" value="InterPro"/>
</dbReference>
<evidence type="ECO:0000256" key="3">
    <source>
        <dbReference type="ARBA" id="ARBA00011775"/>
    </source>
</evidence>
<keyword evidence="11 13" id="KW-0968">Cytoplasmic vesicle</keyword>
<dbReference type="Pfam" id="PF08752">
    <property type="entry name" value="COP-gamma_platf"/>
    <property type="match status" value="1"/>
</dbReference>
<dbReference type="GO" id="GO:0072384">
    <property type="term" value="P:organelle transport along microtubule"/>
    <property type="evidence" value="ECO:0007669"/>
    <property type="project" value="TreeGrafter"/>
</dbReference>
<dbReference type="OrthoDB" id="1074925at2759"/>
<dbReference type="InterPro" id="IPR037067">
    <property type="entry name" value="Coatomer_gsu_app_sf"/>
</dbReference>
<comment type="function">
    <text evidence="12 13">The coatomer is a cytosolic protein complex that binds to dilysine motifs and reversibly associates with Golgi non-clathrin-coated vesicles, which further mediate biosynthetic protein transport from the ER, via the Golgi up to the trans Golgi network. Coatomer complex is required for budding from Golgi membranes, and is essential for the retrograde Golgi-to-ER transport of dilysine-tagged proteins.</text>
</comment>
<proteinExistence type="inferred from homology"/>
<comment type="subunit">
    <text evidence="3">Oligomeric complex that consists of at least the alpha, beta, beta', gamma, delta, epsilon and zeta subunits.</text>
</comment>
<dbReference type="SUPFAM" id="SSF48371">
    <property type="entry name" value="ARM repeat"/>
    <property type="match status" value="1"/>
</dbReference>
<dbReference type="InterPro" id="IPR032154">
    <property type="entry name" value="Coatomer_g_Cpla"/>
</dbReference>
<evidence type="ECO:0000259" key="17">
    <source>
        <dbReference type="Pfam" id="PF16381"/>
    </source>
</evidence>
<sequence length="871" mass="96755">MRRDKKDEEEGRASLYTGLEKSTVLQEARVFNETPLKVRRCTEILTKMLVILGQGEQLGRTEATEAFFAMTKLFQNKDVHLRRLVYIVIKEMATVAEDVIIVTSSLTKDMTGKEDAFRAPSIRALCRITDAGMLQSIERFMKQAIVDRSPPVSSAALVSAYQMFRSSQDVVRRWSNEVQEAVNSDSVMVQYHALGLLHQIRRSDRLAVTKLVQKYSKSSLRSPLAYCYLIRVASRLIQESSSGQDAASFEFLESCLRNKSELVVYEAARAIVALEQTSAKELAPAVSVLQMFLSSPKAVLRFAAVRTLNQVAMKHPAAVTACNLDLEQLIADSNRSIATLAITTLLKTGSEASVDRLMKQISTFMTDISDEFKIVVVQSVRALCSKYPRKQAVMMTFLSQMLREEGSYDYKRSIVEALLAVIEENPESKEAGLSHLCEFIEDCEHPVLAVKTLHLLGDEGPKTMRPSKYIRYIYNRVILEVPLVRAAAVAALAKFGALHAPLLDSVLVLLDRCKLDTDDEVRDRATFYHRVLSLRNEQLASKFVLQPMQLSVVGLEQALLRYTQQSADSLQQKFDLRSVPVHTPAARPKPDEQLPEAFSAKQPAKSLETQADRYAKQLASVPELSALGSLFKSSEPVRLTEEETEYSVTCVKHAFSDYLLLQFDLLNTLPDQRLEDVHVDCVPSEDWELVKVIPAPALPYNTPATCYSVFRPTEPSACSLSCTLRFVVKDCDPATGQPDSDEGYADEYVLEELDIGVCDFVQPVIKPNFSAAWEELAPDSELEDTFALTSMASIVDAVQNLVKVLGLAACDRSDKPDPGKSTHTLHLAGVFRGGHDVLARCRLAASGQGVTMNMTVRASDPELSRLFIGAV</sequence>
<dbReference type="GO" id="GO:0005793">
    <property type="term" value="C:endoplasmic reticulum-Golgi intermediate compartment"/>
    <property type="evidence" value="ECO:0007669"/>
    <property type="project" value="TreeGrafter"/>
</dbReference>
<evidence type="ECO:0000256" key="4">
    <source>
        <dbReference type="ARBA" id="ARBA00022448"/>
    </source>
</evidence>
<dbReference type="EMBL" id="NIVC01000869">
    <property type="protein sequence ID" value="PAA75646.1"/>
    <property type="molecule type" value="Genomic_DNA"/>
</dbReference>
<keyword evidence="6" id="KW-0677">Repeat</keyword>
<dbReference type="GO" id="GO:0006891">
    <property type="term" value="P:intra-Golgi vesicle-mediated transport"/>
    <property type="evidence" value="ECO:0007669"/>
    <property type="project" value="TreeGrafter"/>
</dbReference>
<dbReference type="STRING" id="282301.A0A267FPE6"/>
<dbReference type="FunFam" id="3.30.310.10:FF:000011">
    <property type="entry name" value="Coatomer subunit gamma"/>
    <property type="match status" value="1"/>
</dbReference>
<protein>
    <recommendedName>
        <fullName evidence="13">Coatomer subunit gamma</fullName>
    </recommendedName>
</protein>
<dbReference type="SUPFAM" id="SSF55711">
    <property type="entry name" value="Subdomain of clathrin and coatomer appendage domain"/>
    <property type="match status" value="1"/>
</dbReference>
<evidence type="ECO:0000256" key="7">
    <source>
        <dbReference type="ARBA" id="ARBA00022892"/>
    </source>
</evidence>
<dbReference type="Pfam" id="PF16381">
    <property type="entry name" value="Coatomer_g_Cpla"/>
    <property type="match status" value="1"/>
</dbReference>
<dbReference type="PANTHER" id="PTHR10261:SF0">
    <property type="entry name" value="COATOMER SUBUNIT GAMMA-2"/>
    <property type="match status" value="1"/>
</dbReference>
<dbReference type="InterPro" id="IPR013040">
    <property type="entry name" value="Coatomer_gsu_app_Ig-like_dom"/>
</dbReference>
<dbReference type="GO" id="GO:0000139">
    <property type="term" value="C:Golgi membrane"/>
    <property type="evidence" value="ECO:0007669"/>
    <property type="project" value="UniProtKB-SubCell"/>
</dbReference>
<dbReference type="Gene3D" id="1.25.10.10">
    <property type="entry name" value="Leucine-rich Repeat Variant"/>
    <property type="match status" value="1"/>
</dbReference>
<evidence type="ECO:0000256" key="11">
    <source>
        <dbReference type="ARBA" id="ARBA00023329"/>
    </source>
</evidence>
<dbReference type="GO" id="GO:0005783">
    <property type="term" value="C:endoplasmic reticulum"/>
    <property type="evidence" value="ECO:0007669"/>
    <property type="project" value="TreeGrafter"/>
</dbReference>
<evidence type="ECO:0000256" key="8">
    <source>
        <dbReference type="ARBA" id="ARBA00022927"/>
    </source>
</evidence>
<evidence type="ECO:0000256" key="9">
    <source>
        <dbReference type="ARBA" id="ARBA00023034"/>
    </source>
</evidence>
<feature type="region of interest" description="Disordered" evidence="14">
    <location>
        <begin position="584"/>
        <end position="603"/>
    </location>
</feature>
<dbReference type="FunFam" id="2.60.40.1480:FF:000001">
    <property type="entry name" value="Coatomer subunit gamma"/>
    <property type="match status" value="1"/>
</dbReference>
<evidence type="ECO:0000256" key="12">
    <source>
        <dbReference type="ARBA" id="ARBA00025536"/>
    </source>
</evidence>
<evidence type="ECO:0000256" key="5">
    <source>
        <dbReference type="ARBA" id="ARBA00022490"/>
    </source>
</evidence>
<dbReference type="InterPro" id="IPR013041">
    <property type="entry name" value="Clathrin_app_Ig-like_sf"/>
</dbReference>
<keyword evidence="7 13" id="KW-0931">ER-Golgi transport</keyword>
<evidence type="ECO:0000256" key="1">
    <source>
        <dbReference type="ARBA" id="ARBA00004255"/>
    </source>
</evidence>
<name>A0A267FPE6_9PLAT</name>
<dbReference type="InterPro" id="IPR009028">
    <property type="entry name" value="Coatomer/calthrin_app_sub_C"/>
</dbReference>
<evidence type="ECO:0000256" key="2">
    <source>
        <dbReference type="ARBA" id="ARBA00010720"/>
    </source>
</evidence>
<dbReference type="Pfam" id="PF01602">
    <property type="entry name" value="Adaptin_N"/>
    <property type="match status" value="1"/>
</dbReference>
<feature type="domain" description="Clathrin/coatomer adaptor adaptin-like N-terminal" evidence="15">
    <location>
        <begin position="20"/>
        <end position="534"/>
    </location>
</feature>
<reference evidence="18 19" key="1">
    <citation type="submission" date="2017-06" db="EMBL/GenBank/DDBJ databases">
        <title>A platform for efficient transgenesis in Macrostomum lignano, a flatworm model organism for stem cell research.</title>
        <authorList>
            <person name="Berezikov E."/>
        </authorList>
    </citation>
    <scope>NUCLEOTIDE SEQUENCE [LARGE SCALE GENOMIC DNA]</scope>
    <source>
        <strain evidence="18">DV1</strain>
        <tissue evidence="18">Whole organism</tissue>
    </source>
</reference>
<dbReference type="InterPro" id="IPR017106">
    <property type="entry name" value="Coatomer_gsu"/>
</dbReference>
<evidence type="ECO:0000256" key="13">
    <source>
        <dbReference type="PIRNR" id="PIRNR037093"/>
    </source>
</evidence>
<dbReference type="Proteomes" id="UP000215902">
    <property type="component" value="Unassembled WGS sequence"/>
</dbReference>
<dbReference type="Gene3D" id="2.60.40.1480">
    <property type="entry name" value="Coatomer, gamma subunit, appendage domain"/>
    <property type="match status" value="1"/>
</dbReference>
<dbReference type="FunFam" id="1.25.10.10:FF:000382">
    <property type="entry name" value="Coatomer subunit gamma"/>
    <property type="match status" value="1"/>
</dbReference>
<dbReference type="InterPro" id="IPR016024">
    <property type="entry name" value="ARM-type_fold"/>
</dbReference>
<evidence type="ECO:0000256" key="10">
    <source>
        <dbReference type="ARBA" id="ARBA00023136"/>
    </source>
</evidence>
<keyword evidence="10 13" id="KW-0472">Membrane</keyword>
<comment type="similarity">
    <text evidence="2 13">Belongs to the COPG family.</text>
</comment>
<keyword evidence="19" id="KW-1185">Reference proteome</keyword>
<dbReference type="InterPro" id="IPR011989">
    <property type="entry name" value="ARM-like"/>
</dbReference>
<dbReference type="InterPro" id="IPR012295">
    <property type="entry name" value="TBP_dom_sf"/>
</dbReference>
<gene>
    <name evidence="18" type="ORF">BOX15_Mlig030230g4</name>
</gene>